<evidence type="ECO:0000256" key="2">
    <source>
        <dbReference type="SAM" id="SignalP"/>
    </source>
</evidence>
<dbReference type="Pfam" id="PF01464">
    <property type="entry name" value="SLT"/>
    <property type="match status" value="1"/>
</dbReference>
<gene>
    <name evidence="4" type="ORF">DFR24_0856</name>
</gene>
<dbReference type="PANTHER" id="PTHR37423:SF2">
    <property type="entry name" value="MEMBRANE-BOUND LYTIC MUREIN TRANSGLYCOSYLASE C"/>
    <property type="match status" value="1"/>
</dbReference>
<evidence type="ECO:0000313" key="5">
    <source>
        <dbReference type="Proteomes" id="UP000295341"/>
    </source>
</evidence>
<dbReference type="InterPro" id="IPR008258">
    <property type="entry name" value="Transglycosylase_SLT_dom_1"/>
</dbReference>
<evidence type="ECO:0000313" key="4">
    <source>
        <dbReference type="EMBL" id="TDU31486.1"/>
    </source>
</evidence>
<evidence type="ECO:0000259" key="3">
    <source>
        <dbReference type="Pfam" id="PF01464"/>
    </source>
</evidence>
<protein>
    <submittedName>
        <fullName evidence="4">Transglycosylase-like protein with SLT domain</fullName>
    </submittedName>
</protein>
<dbReference type="InterPro" id="IPR023346">
    <property type="entry name" value="Lysozyme-like_dom_sf"/>
</dbReference>
<dbReference type="PANTHER" id="PTHR37423">
    <property type="entry name" value="SOLUBLE LYTIC MUREIN TRANSGLYCOSYLASE-RELATED"/>
    <property type="match status" value="1"/>
</dbReference>
<comment type="caution">
    <text evidence="4">The sequence shown here is derived from an EMBL/GenBank/DDBJ whole genome shotgun (WGS) entry which is preliminary data.</text>
</comment>
<feature type="signal peptide" evidence="2">
    <location>
        <begin position="1"/>
        <end position="26"/>
    </location>
</feature>
<dbReference type="Proteomes" id="UP000295341">
    <property type="component" value="Unassembled WGS sequence"/>
</dbReference>
<feature type="chain" id="PRO_5020454770" evidence="2">
    <location>
        <begin position="27"/>
        <end position="195"/>
    </location>
</feature>
<dbReference type="Gene3D" id="1.10.530.10">
    <property type="match status" value="1"/>
</dbReference>
<feature type="domain" description="Transglycosylase SLT" evidence="3">
    <location>
        <begin position="87"/>
        <end position="174"/>
    </location>
</feature>
<sequence length="195" mass="22293">MKRAGLRFTGIALLMLALGFPGAGHAGPTGEMEPELRKLLDQAIHESESFEHRFDAEVWLTDMSGRLQRFIEDDKERLEFLRILHTEAQHARIPPELALAVIEVESRFDRYALSSAGAQGYMQIMPFWLKEIAGPEENLFHAKTNLRMGCTILRFYLDKERGNLVGALARYNGSYGKPAYPNLVLRALNRRWYRG</sequence>
<name>A0A4V3F708_9GAMM</name>
<dbReference type="SUPFAM" id="SSF53955">
    <property type="entry name" value="Lysozyme-like"/>
    <property type="match status" value="1"/>
</dbReference>
<evidence type="ECO:0000256" key="1">
    <source>
        <dbReference type="ARBA" id="ARBA00007734"/>
    </source>
</evidence>
<keyword evidence="5" id="KW-1185">Reference proteome</keyword>
<accession>A0A4V3F708</accession>
<organism evidence="4 5">
    <name type="scientific">Panacagrimonas perspica</name>
    <dbReference type="NCBI Taxonomy" id="381431"/>
    <lineage>
        <taxon>Bacteria</taxon>
        <taxon>Pseudomonadati</taxon>
        <taxon>Pseudomonadota</taxon>
        <taxon>Gammaproteobacteria</taxon>
        <taxon>Nevskiales</taxon>
        <taxon>Nevskiaceae</taxon>
        <taxon>Panacagrimonas</taxon>
    </lineage>
</organism>
<dbReference type="RefSeq" id="WP_246051510.1">
    <property type="nucleotide sequence ID" value="NZ_MWIN01000012.1"/>
</dbReference>
<dbReference type="EMBL" id="SOBT01000008">
    <property type="protein sequence ID" value="TDU31486.1"/>
    <property type="molecule type" value="Genomic_DNA"/>
</dbReference>
<comment type="similarity">
    <text evidence="1">Belongs to the transglycosylase Slt family.</text>
</comment>
<keyword evidence="2" id="KW-0732">Signal</keyword>
<reference evidence="4 5" key="1">
    <citation type="submission" date="2019-03" db="EMBL/GenBank/DDBJ databases">
        <title>Genomic Encyclopedia of Type Strains, Phase IV (KMG-IV): sequencing the most valuable type-strain genomes for metagenomic binning, comparative biology and taxonomic classification.</title>
        <authorList>
            <person name="Goeker M."/>
        </authorList>
    </citation>
    <scope>NUCLEOTIDE SEQUENCE [LARGE SCALE GENOMIC DNA]</scope>
    <source>
        <strain evidence="4 5">DSM 26377</strain>
    </source>
</reference>
<dbReference type="AlphaFoldDB" id="A0A4V3F708"/>
<proteinExistence type="inferred from homology"/>